<dbReference type="OrthoDB" id="5562676at2759"/>
<feature type="compositionally biased region" description="Low complexity" evidence="1">
    <location>
        <begin position="259"/>
        <end position="277"/>
    </location>
</feature>
<feature type="compositionally biased region" description="Low complexity" evidence="1">
    <location>
        <begin position="285"/>
        <end position="295"/>
    </location>
</feature>
<feature type="region of interest" description="Disordered" evidence="1">
    <location>
        <begin position="249"/>
        <end position="295"/>
    </location>
</feature>
<protein>
    <submittedName>
        <fullName evidence="2">Uncharacterized protein</fullName>
    </submittedName>
</protein>
<feature type="region of interest" description="Disordered" evidence="1">
    <location>
        <begin position="348"/>
        <end position="378"/>
    </location>
</feature>
<dbReference type="InterPro" id="IPR018786">
    <property type="entry name" value="Mit_KHE1"/>
</dbReference>
<comment type="caution">
    <text evidence="2">The sequence shown here is derived from an EMBL/GenBank/DDBJ whole genome shotgun (WGS) entry which is preliminary data.</text>
</comment>
<dbReference type="EMBL" id="BNCQ01000057">
    <property type="protein sequence ID" value="GIM14476.1"/>
    <property type="molecule type" value="Genomic_DNA"/>
</dbReference>
<proteinExistence type="predicted"/>
<dbReference type="GO" id="GO:0006813">
    <property type="term" value="P:potassium ion transport"/>
    <property type="evidence" value="ECO:0007669"/>
    <property type="project" value="TreeGrafter"/>
</dbReference>
<accession>A0A8J4CCI1</accession>
<evidence type="ECO:0000256" key="1">
    <source>
        <dbReference type="SAM" id="MobiDB-lite"/>
    </source>
</evidence>
<dbReference type="Proteomes" id="UP000722791">
    <property type="component" value="Unassembled WGS sequence"/>
</dbReference>
<dbReference type="AlphaFoldDB" id="A0A8J4CCI1"/>
<gene>
    <name evidence="2" type="ORF">Vretifemale_9410</name>
    <name evidence="3" type="ORF">Vretimale_17428</name>
</gene>
<reference evidence="2" key="1">
    <citation type="journal article" date="2021" name="Proc. Natl. Acad. Sci. U.S.A.">
        <title>Three genomes in the algal genus Volvox reveal the fate of a haploid sex-determining region after a transition to homothallism.</title>
        <authorList>
            <person name="Yamamoto K."/>
            <person name="Hamaji T."/>
            <person name="Kawai-Toyooka H."/>
            <person name="Matsuzaki R."/>
            <person name="Takahashi F."/>
            <person name="Nishimura Y."/>
            <person name="Kawachi M."/>
            <person name="Noguchi H."/>
            <person name="Minakuchi Y."/>
            <person name="Umen J.G."/>
            <person name="Toyoda A."/>
            <person name="Nozaki H."/>
        </authorList>
    </citation>
    <scope>NUCLEOTIDE SEQUENCE</scope>
    <source>
        <strain evidence="3">NIES-3785</strain>
        <strain evidence="2">NIES-3786</strain>
    </source>
</reference>
<evidence type="ECO:0000313" key="3">
    <source>
        <dbReference type="EMBL" id="GIM14476.1"/>
    </source>
</evidence>
<dbReference type="GO" id="GO:0005743">
    <property type="term" value="C:mitochondrial inner membrane"/>
    <property type="evidence" value="ECO:0007669"/>
    <property type="project" value="TreeGrafter"/>
</dbReference>
<organism evidence="2 4">
    <name type="scientific">Volvox reticuliferus</name>
    <dbReference type="NCBI Taxonomy" id="1737510"/>
    <lineage>
        <taxon>Eukaryota</taxon>
        <taxon>Viridiplantae</taxon>
        <taxon>Chlorophyta</taxon>
        <taxon>core chlorophytes</taxon>
        <taxon>Chlorophyceae</taxon>
        <taxon>CS clade</taxon>
        <taxon>Chlamydomonadales</taxon>
        <taxon>Volvocaceae</taxon>
        <taxon>Volvox</taxon>
    </lineage>
</organism>
<evidence type="ECO:0000313" key="4">
    <source>
        <dbReference type="Proteomes" id="UP000747110"/>
    </source>
</evidence>
<dbReference type="PANTHER" id="PTHR28062">
    <property type="entry name" value="K+-H+ EXCHANGE-LIKE PROTEIN"/>
    <property type="match status" value="1"/>
</dbReference>
<evidence type="ECO:0000313" key="2">
    <source>
        <dbReference type="EMBL" id="GIL80230.1"/>
    </source>
</evidence>
<name>A0A8J4CCI1_9CHLO</name>
<sequence>MRAKVLVVPVYQKHWLYHAWSESTAEDAAAEHPTNWTDGKSLQEKAYLFGKELSYKVNVAAARQWRSIQAAEEGTFKNTLYRLAQWVLSREDPRETFLKSLPLQAHSLEIIHPCALKERLVRRRLRRMALAQEHYHNRRILGWALATLPQLPLVITPLPNVTLYFTAYKMVSHYQALQGCRMLRSAFQRYDQEEQETRQGCCHNNAAERSRSACSGGRGGGRSAGGFLRGLTRLLPLCRRHVAAAGCRGGSNMTDNDRTGPSGCSSSSSPTSIISSSHHAYNGVPPSSSWLSSSSTSAMPPFPEFRCSKALDKVVQPLERWQTPLSDIDAARIEQLFRPKPKLKAAASIKWGSRHARNEGIGGEESEQGESQDVGAGKLAELVTRLRTQVLERQKHELQRPRPQ</sequence>
<keyword evidence="4" id="KW-1185">Reference proteome</keyword>
<dbReference type="Pfam" id="PF10173">
    <property type="entry name" value="Mit_KHE1"/>
    <property type="match status" value="1"/>
</dbReference>
<dbReference type="EMBL" id="BNCP01000017">
    <property type="protein sequence ID" value="GIL80230.1"/>
    <property type="molecule type" value="Genomic_DNA"/>
</dbReference>
<dbReference type="PANTHER" id="PTHR28062:SF1">
    <property type="entry name" value="TRANSMEMBRANE PROTEIN"/>
    <property type="match status" value="1"/>
</dbReference>
<dbReference type="Proteomes" id="UP000747110">
    <property type="component" value="Unassembled WGS sequence"/>
</dbReference>
<dbReference type="GO" id="GO:1902600">
    <property type="term" value="P:proton transmembrane transport"/>
    <property type="evidence" value="ECO:0007669"/>
    <property type="project" value="TreeGrafter"/>
</dbReference>